<keyword evidence="2" id="KW-0812">Transmembrane</keyword>
<keyword evidence="2" id="KW-1133">Transmembrane helix</keyword>
<protein>
    <recommendedName>
        <fullName evidence="5">Hemolysin XhlA</fullName>
    </recommendedName>
</protein>
<dbReference type="Proteomes" id="UP001306510">
    <property type="component" value="Unassembled WGS sequence"/>
</dbReference>
<feature type="transmembrane region" description="Helical" evidence="2">
    <location>
        <begin position="90"/>
        <end position="111"/>
    </location>
</feature>
<feature type="region of interest" description="Disordered" evidence="1">
    <location>
        <begin position="1"/>
        <end position="36"/>
    </location>
</feature>
<evidence type="ECO:0008006" key="5">
    <source>
        <dbReference type="Google" id="ProtNLM"/>
    </source>
</evidence>
<reference evidence="3 4" key="1">
    <citation type="submission" date="2022-04" db="EMBL/GenBank/DDBJ databases">
        <title>Whole genome surviellance of AMR bacteria from Assam, India: One Health Study.</title>
        <authorList>
            <person name="Mendem S.K."/>
            <person name="Rakshit O."/>
            <person name="Murugesan D."/>
            <person name="Shome R."/>
            <person name="Raisen C."/>
            <person name="Holmes M.A."/>
            <person name="Saikia K."/>
            <person name="Shome B.R."/>
        </authorList>
    </citation>
    <scope>NUCLEOTIDE SEQUENCE [LARGE SCALE GENOMIC DNA]</scope>
    <source>
        <strain evidence="3 4">MGG-11lp</strain>
    </source>
</reference>
<keyword evidence="4" id="KW-1185">Reference proteome</keyword>
<feature type="compositionally biased region" description="Polar residues" evidence="1">
    <location>
        <begin position="14"/>
        <end position="29"/>
    </location>
</feature>
<evidence type="ECO:0000313" key="3">
    <source>
        <dbReference type="EMBL" id="MEB6409502.1"/>
    </source>
</evidence>
<keyword evidence="2" id="KW-0472">Membrane</keyword>
<organism evidence="3 4">
    <name type="scientific">Enterobacter vonholyi</name>
    <dbReference type="NCBI Taxonomy" id="2797505"/>
    <lineage>
        <taxon>Bacteria</taxon>
        <taxon>Pseudomonadati</taxon>
        <taxon>Pseudomonadota</taxon>
        <taxon>Gammaproteobacteria</taxon>
        <taxon>Enterobacterales</taxon>
        <taxon>Enterobacteriaceae</taxon>
        <taxon>Enterobacter</taxon>
    </lineage>
</organism>
<name>A0ABU6DZV6_9ENTR</name>
<accession>A0ABU6DZV6</accession>
<dbReference type="RefSeq" id="WP_325848522.1">
    <property type="nucleotide sequence ID" value="NZ_JALLMC010000002.1"/>
</dbReference>
<comment type="caution">
    <text evidence="3">The sequence shown here is derived from an EMBL/GenBank/DDBJ whole genome shotgun (WGS) entry which is preliminary data.</text>
</comment>
<evidence type="ECO:0000313" key="4">
    <source>
        <dbReference type="Proteomes" id="UP001306510"/>
    </source>
</evidence>
<evidence type="ECO:0000256" key="1">
    <source>
        <dbReference type="SAM" id="MobiDB-lite"/>
    </source>
</evidence>
<dbReference type="EMBL" id="JALLMC010000002">
    <property type="protein sequence ID" value="MEB6409502.1"/>
    <property type="molecule type" value="Genomic_DNA"/>
</dbReference>
<proteinExistence type="predicted"/>
<sequence length="119" mass="12398">MPLYELNDARAKRQNSGSSGKDTGYNSFNDGGDGGGSDMLQRIKTLEDKVATMATDIAVIKSNYATSANVESVKTDIATAKADLHSAMRLQALAIIGSVIAAVGTGVGLIIKMMPSLPH</sequence>
<gene>
    <name evidence="3" type="ORF">MXM28_07290</name>
</gene>
<evidence type="ECO:0000256" key="2">
    <source>
        <dbReference type="SAM" id="Phobius"/>
    </source>
</evidence>